<evidence type="ECO:0000313" key="1">
    <source>
        <dbReference type="EMBL" id="MBW33129.1"/>
    </source>
</evidence>
<name>A0A2M3ZX92_9DIPT</name>
<organism evidence="1">
    <name type="scientific">Anopheles braziliensis</name>
    <dbReference type="NCBI Taxonomy" id="58242"/>
    <lineage>
        <taxon>Eukaryota</taxon>
        <taxon>Metazoa</taxon>
        <taxon>Ecdysozoa</taxon>
        <taxon>Arthropoda</taxon>
        <taxon>Hexapoda</taxon>
        <taxon>Insecta</taxon>
        <taxon>Pterygota</taxon>
        <taxon>Neoptera</taxon>
        <taxon>Endopterygota</taxon>
        <taxon>Diptera</taxon>
        <taxon>Nematocera</taxon>
        <taxon>Culicoidea</taxon>
        <taxon>Culicidae</taxon>
        <taxon>Anophelinae</taxon>
        <taxon>Anopheles</taxon>
    </lineage>
</organism>
<sequence>MFESNLLHAGAILFAVSYSASTGDRDRVVLISTLVLGAQVEVAQEAGTATGARAQISDHDGNDYTLLLHQTTTRL</sequence>
<reference evidence="1" key="1">
    <citation type="submission" date="2018-01" db="EMBL/GenBank/DDBJ databases">
        <title>An insight into the sialome of Amazonian anophelines.</title>
        <authorList>
            <person name="Ribeiro J.M."/>
            <person name="Scarpassa V."/>
            <person name="Calvo E."/>
        </authorList>
    </citation>
    <scope>NUCLEOTIDE SEQUENCE</scope>
    <source>
        <tissue evidence="1">Salivary glands</tissue>
    </source>
</reference>
<proteinExistence type="predicted"/>
<protein>
    <submittedName>
        <fullName evidence="1">Putative secreted peptide</fullName>
    </submittedName>
</protein>
<dbReference type="EMBL" id="GGFM01012378">
    <property type="protein sequence ID" value="MBW33129.1"/>
    <property type="molecule type" value="Transcribed_RNA"/>
</dbReference>
<dbReference type="AlphaFoldDB" id="A0A2M3ZX92"/>
<accession>A0A2M3ZX92</accession>